<dbReference type="InterPro" id="IPR038020">
    <property type="entry name" value="MbtH-like_sf"/>
</dbReference>
<keyword evidence="3" id="KW-1185">Reference proteome</keyword>
<organism evidence="2 3">
    <name type="scientific">Acuticoccus mangrovi</name>
    <dbReference type="NCBI Taxonomy" id="2796142"/>
    <lineage>
        <taxon>Bacteria</taxon>
        <taxon>Pseudomonadati</taxon>
        <taxon>Pseudomonadota</taxon>
        <taxon>Alphaproteobacteria</taxon>
        <taxon>Hyphomicrobiales</taxon>
        <taxon>Amorphaceae</taxon>
        <taxon>Acuticoccus</taxon>
    </lineage>
</organism>
<dbReference type="SMART" id="SM00923">
    <property type="entry name" value="MbtH"/>
    <property type="match status" value="1"/>
</dbReference>
<sequence length="77" mass="8588">MNDDTKTNPFDDERYAFAVLTNAVGQYSLWPTFRSPPSGWTVVFGPAERSACFDYVEDAWTDLLPSARPADPARQAS</sequence>
<proteinExistence type="predicted"/>
<dbReference type="AlphaFoldDB" id="A0A934ITX2"/>
<dbReference type="EMBL" id="JAEKJA010000038">
    <property type="protein sequence ID" value="MBJ3778761.1"/>
    <property type="molecule type" value="Genomic_DNA"/>
</dbReference>
<dbReference type="SUPFAM" id="SSF160582">
    <property type="entry name" value="MbtH-like"/>
    <property type="match status" value="1"/>
</dbReference>
<evidence type="ECO:0000259" key="1">
    <source>
        <dbReference type="SMART" id="SM00923"/>
    </source>
</evidence>
<name>A0A934ITX2_9HYPH</name>
<dbReference type="Pfam" id="PF03621">
    <property type="entry name" value="MbtH"/>
    <property type="match status" value="1"/>
</dbReference>
<dbReference type="Gene3D" id="3.90.820.10">
    <property type="entry name" value="Structural Genomics, Unknown Function 30-nov-00 1gh9 Mol_id"/>
    <property type="match status" value="1"/>
</dbReference>
<dbReference type="PANTHER" id="PTHR38444:SF1">
    <property type="entry name" value="ENTEROBACTIN BIOSYNTHESIS PROTEIN YBDZ"/>
    <property type="match status" value="1"/>
</dbReference>
<evidence type="ECO:0000313" key="3">
    <source>
        <dbReference type="Proteomes" id="UP000609531"/>
    </source>
</evidence>
<evidence type="ECO:0000313" key="2">
    <source>
        <dbReference type="EMBL" id="MBJ3778761.1"/>
    </source>
</evidence>
<comment type="caution">
    <text evidence="2">The sequence shown here is derived from an EMBL/GenBank/DDBJ whole genome shotgun (WGS) entry which is preliminary data.</text>
</comment>
<gene>
    <name evidence="2" type="ORF">JCR33_23880</name>
</gene>
<feature type="domain" description="MbtH-like" evidence="1">
    <location>
        <begin position="8"/>
        <end position="58"/>
    </location>
</feature>
<dbReference type="InterPro" id="IPR005153">
    <property type="entry name" value="MbtH-like_dom"/>
</dbReference>
<dbReference type="GO" id="GO:0005829">
    <property type="term" value="C:cytosol"/>
    <property type="evidence" value="ECO:0007669"/>
    <property type="project" value="TreeGrafter"/>
</dbReference>
<dbReference type="GO" id="GO:0019290">
    <property type="term" value="P:siderophore biosynthetic process"/>
    <property type="evidence" value="ECO:0007669"/>
    <property type="project" value="TreeGrafter"/>
</dbReference>
<protein>
    <submittedName>
        <fullName evidence="2">MbtH family protein</fullName>
    </submittedName>
</protein>
<dbReference type="Proteomes" id="UP000609531">
    <property type="component" value="Unassembled WGS sequence"/>
</dbReference>
<accession>A0A934ITX2</accession>
<dbReference type="InterPro" id="IPR037407">
    <property type="entry name" value="MLP_fam"/>
</dbReference>
<dbReference type="PANTHER" id="PTHR38444">
    <property type="entry name" value="ENTEROBACTIN BIOSYNTHESIS PROTEIN YBDZ"/>
    <property type="match status" value="1"/>
</dbReference>
<reference evidence="2" key="1">
    <citation type="submission" date="2020-12" db="EMBL/GenBank/DDBJ databases">
        <title>Bacterial taxonomy.</title>
        <authorList>
            <person name="Pan X."/>
        </authorList>
    </citation>
    <scope>NUCLEOTIDE SEQUENCE</scope>
    <source>
        <strain evidence="2">B2012</strain>
    </source>
</reference>